<dbReference type="InterPro" id="IPR036061">
    <property type="entry name" value="CheW-like_dom_sf"/>
</dbReference>
<dbReference type="PROSITE" id="PS50851">
    <property type="entry name" value="CHEW"/>
    <property type="match status" value="1"/>
</dbReference>
<dbReference type="InterPro" id="IPR002545">
    <property type="entry name" value="CheW-lke_dom"/>
</dbReference>
<dbReference type="PANTHER" id="PTHR22617">
    <property type="entry name" value="CHEMOTAXIS SENSOR HISTIDINE KINASE-RELATED"/>
    <property type="match status" value="1"/>
</dbReference>
<gene>
    <name evidence="2" type="ORF">IQ782_05680</name>
</gene>
<comment type="caution">
    <text evidence="2">The sequence shown here is derived from an EMBL/GenBank/DDBJ whole genome shotgun (WGS) entry which is preliminary data.</text>
</comment>
<name>A0ABR9WYF7_9RHOB</name>
<organism evidence="2 3">
    <name type="scientific">Salipiger mangrovisoli</name>
    <dbReference type="NCBI Taxonomy" id="2865933"/>
    <lineage>
        <taxon>Bacteria</taxon>
        <taxon>Pseudomonadati</taxon>
        <taxon>Pseudomonadota</taxon>
        <taxon>Alphaproteobacteria</taxon>
        <taxon>Rhodobacterales</taxon>
        <taxon>Roseobacteraceae</taxon>
        <taxon>Salipiger</taxon>
    </lineage>
</organism>
<keyword evidence="3" id="KW-1185">Reference proteome</keyword>
<dbReference type="Gene3D" id="2.40.50.180">
    <property type="entry name" value="CheA-289, Domain 4"/>
    <property type="match status" value="1"/>
</dbReference>
<accession>A0ABR9WYF7</accession>
<evidence type="ECO:0000313" key="3">
    <source>
        <dbReference type="Proteomes" id="UP000607796"/>
    </source>
</evidence>
<proteinExistence type="predicted"/>
<dbReference type="EMBL" id="JADFFK010000003">
    <property type="protein sequence ID" value="MBE9636321.1"/>
    <property type="molecule type" value="Genomic_DNA"/>
</dbReference>
<evidence type="ECO:0000313" key="2">
    <source>
        <dbReference type="EMBL" id="MBE9636321.1"/>
    </source>
</evidence>
<evidence type="ECO:0000259" key="1">
    <source>
        <dbReference type="PROSITE" id="PS50851"/>
    </source>
</evidence>
<dbReference type="Pfam" id="PF01584">
    <property type="entry name" value="CheW"/>
    <property type="match status" value="1"/>
</dbReference>
<sequence>MPRAFRSAQPSREFRPAQDVVTLRLGGELLAIESGLVREVLEPGAITRVPNAPAFAAGLLNVRGTVVPLTDLRIPLRMPRCPRDADTRILVLDLKLAGAASVVGILAEKVHEVTQISSAAIEDVPDVGARWPAQFVRAIGRKDTQYFIIPDLDAIFAAFLAVPLGAALQIA</sequence>
<dbReference type="SUPFAM" id="SSF50341">
    <property type="entry name" value="CheW-like"/>
    <property type="match status" value="1"/>
</dbReference>
<dbReference type="PANTHER" id="PTHR22617:SF23">
    <property type="entry name" value="CHEMOTAXIS PROTEIN CHEW"/>
    <property type="match status" value="1"/>
</dbReference>
<reference evidence="2 3" key="1">
    <citation type="journal article" date="2021" name="Int. J. Syst. Evol. Microbiol.">
        <title>Salipiger mangrovisoli sp. nov., isolated from mangrove soil and the proposal for the reclassification of Paraphaeobacter pallidus as Salipiger pallidus comb. nov.</title>
        <authorList>
            <person name="Du J."/>
            <person name="Liu Y."/>
            <person name="Pei T."/>
            <person name="Deng M.R."/>
            <person name="Zhu H."/>
        </authorList>
    </citation>
    <scope>NUCLEOTIDE SEQUENCE [LARGE SCALE GENOMIC DNA]</scope>
    <source>
        <strain evidence="2 3">6D45A</strain>
    </source>
</reference>
<protein>
    <submittedName>
        <fullName evidence="2">Chemotaxis protein CheW</fullName>
    </submittedName>
</protein>
<dbReference type="SMART" id="SM00260">
    <property type="entry name" value="CheW"/>
    <property type="match status" value="1"/>
</dbReference>
<dbReference type="Proteomes" id="UP000607796">
    <property type="component" value="Unassembled WGS sequence"/>
</dbReference>
<dbReference type="Gene3D" id="2.30.30.40">
    <property type="entry name" value="SH3 Domains"/>
    <property type="match status" value="1"/>
</dbReference>
<dbReference type="InterPro" id="IPR039315">
    <property type="entry name" value="CheW"/>
</dbReference>
<feature type="domain" description="CheW-like" evidence="1">
    <location>
        <begin position="17"/>
        <end position="161"/>
    </location>
</feature>